<keyword evidence="1" id="KW-1133">Transmembrane helix</keyword>
<proteinExistence type="predicted"/>
<keyword evidence="3" id="KW-1185">Reference proteome</keyword>
<dbReference type="Proteomes" id="UP000051295">
    <property type="component" value="Unassembled WGS sequence"/>
</dbReference>
<evidence type="ECO:0000313" key="3">
    <source>
        <dbReference type="Proteomes" id="UP000051295"/>
    </source>
</evidence>
<protein>
    <recommendedName>
        <fullName evidence="4">YiaAB two helix domain-containing protein</fullName>
    </recommendedName>
</protein>
<keyword evidence="1" id="KW-0472">Membrane</keyword>
<keyword evidence="1" id="KW-0812">Transmembrane</keyword>
<dbReference type="AlphaFoldDB" id="A0A0T5NX12"/>
<evidence type="ECO:0000313" key="2">
    <source>
        <dbReference type="EMBL" id="KRS13461.1"/>
    </source>
</evidence>
<dbReference type="RefSeq" id="WP_057791430.1">
    <property type="nucleotide sequence ID" value="NZ_LAXJ01000005.1"/>
</dbReference>
<dbReference type="STRING" id="1641875.XM53_06250"/>
<feature type="transmembrane region" description="Helical" evidence="1">
    <location>
        <begin position="12"/>
        <end position="32"/>
    </location>
</feature>
<comment type="caution">
    <text evidence="2">The sequence shown here is derived from an EMBL/GenBank/DDBJ whole genome shotgun (WGS) entry which is preliminary data.</text>
</comment>
<dbReference type="EMBL" id="LAXJ01000005">
    <property type="protein sequence ID" value="KRS13461.1"/>
    <property type="molecule type" value="Genomic_DNA"/>
</dbReference>
<dbReference type="OrthoDB" id="163792at2"/>
<accession>A0A0T5NX12</accession>
<sequence>MQFNDKPDNTVIMAFNAIGVAAAYVLLGMSLWLSTEVPLSTKGFWGIAVLLLTLSLVNFVKYRFENQARIDRINRIEEARNEKLLEDYVGESYGPERKDAA</sequence>
<reference evidence="2 3" key="1">
    <citation type="submission" date="2015-04" db="EMBL/GenBank/DDBJ databases">
        <title>The draft genome sequence of Roseovarius sp.R12b.</title>
        <authorList>
            <person name="Li G."/>
            <person name="Lai Q."/>
            <person name="Shao Z."/>
            <person name="Yan P."/>
        </authorList>
    </citation>
    <scope>NUCLEOTIDE SEQUENCE [LARGE SCALE GENOMIC DNA]</scope>
    <source>
        <strain evidence="2 3">R12B</strain>
    </source>
</reference>
<name>A0A0T5NX12_9RHOB</name>
<evidence type="ECO:0000256" key="1">
    <source>
        <dbReference type="SAM" id="Phobius"/>
    </source>
</evidence>
<feature type="transmembrane region" description="Helical" evidence="1">
    <location>
        <begin position="44"/>
        <end position="62"/>
    </location>
</feature>
<organism evidence="2 3">
    <name type="scientific">Roseovarius atlanticus</name>
    <dbReference type="NCBI Taxonomy" id="1641875"/>
    <lineage>
        <taxon>Bacteria</taxon>
        <taxon>Pseudomonadati</taxon>
        <taxon>Pseudomonadota</taxon>
        <taxon>Alphaproteobacteria</taxon>
        <taxon>Rhodobacterales</taxon>
        <taxon>Roseobacteraceae</taxon>
        <taxon>Roseovarius</taxon>
    </lineage>
</organism>
<gene>
    <name evidence="2" type="ORF">XM53_06250</name>
</gene>
<dbReference type="PATRIC" id="fig|1641875.4.peg.3614"/>
<evidence type="ECO:0008006" key="4">
    <source>
        <dbReference type="Google" id="ProtNLM"/>
    </source>
</evidence>